<dbReference type="AlphaFoldDB" id="M7SUI9"/>
<feature type="transmembrane region" description="Helical" evidence="1">
    <location>
        <begin position="284"/>
        <end position="302"/>
    </location>
</feature>
<evidence type="ECO:0000313" key="4">
    <source>
        <dbReference type="Proteomes" id="UP000012174"/>
    </source>
</evidence>
<evidence type="ECO:0000259" key="2">
    <source>
        <dbReference type="Pfam" id="PF26616"/>
    </source>
</evidence>
<sequence length="312" mass="35006">MRQTAVYHSLDISNGKSFWVTVKANGLIRNRIAEASSSSSGPLSIVPSDLQSSLRNALATHLIMLQWCTDGWRCHGNGDASPIKTCTSEFPQGKPPPSGLVASGLVSVPLTQEPETIDQGREEQLDQTTKRLQVLQDFSLKDLQNLNFTSSKLREAKMVMSMNINILKELREHYWNLLETASVPSTIAEPRGSDMDSFQRRVKLFERCLESECLRADTLMGQLEDGKNLYDMLLQAQKTEIEKLFAMNSHDSSQRMELSSKRMENVTASMHDIAKTTERDTSSMHIITLFTLIFLPGTFLGYTDIRGGRRGE</sequence>
<protein>
    <recommendedName>
        <fullName evidence="2">CorA-like transporter domain-containing protein</fullName>
    </recommendedName>
</protein>
<dbReference type="eggNOG" id="ENOG502SJEH">
    <property type="taxonomic scope" value="Eukaryota"/>
</dbReference>
<dbReference type="OMA" id="FAMNSHD"/>
<dbReference type="EMBL" id="KB706291">
    <property type="protein sequence ID" value="EMR68183.1"/>
    <property type="molecule type" value="Genomic_DNA"/>
</dbReference>
<dbReference type="HOGENOM" id="CLU_025521_0_0_1"/>
<dbReference type="Proteomes" id="UP000012174">
    <property type="component" value="Unassembled WGS sequence"/>
</dbReference>
<keyword evidence="1" id="KW-0812">Transmembrane</keyword>
<dbReference type="Pfam" id="PF26616">
    <property type="entry name" value="CorA-like"/>
    <property type="match status" value="1"/>
</dbReference>
<keyword evidence="1" id="KW-0472">Membrane</keyword>
<name>M7SUI9_EUTLA</name>
<gene>
    <name evidence="3" type="ORF">UCREL1_4801</name>
</gene>
<reference evidence="4" key="1">
    <citation type="journal article" date="2013" name="Genome Announc.">
        <title>Draft genome sequence of the grapevine dieback fungus Eutypa lata UCR-EL1.</title>
        <authorList>
            <person name="Blanco-Ulate B."/>
            <person name="Rolshausen P.E."/>
            <person name="Cantu D."/>
        </authorList>
    </citation>
    <scope>NUCLEOTIDE SEQUENCE [LARGE SCALE GENOMIC DNA]</scope>
    <source>
        <strain evidence="4">UCR-EL1</strain>
    </source>
</reference>
<organism evidence="3 4">
    <name type="scientific">Eutypa lata (strain UCR-EL1)</name>
    <name type="common">Grapevine dieback disease fungus</name>
    <name type="synonym">Eutypa armeniacae</name>
    <dbReference type="NCBI Taxonomy" id="1287681"/>
    <lineage>
        <taxon>Eukaryota</taxon>
        <taxon>Fungi</taxon>
        <taxon>Dikarya</taxon>
        <taxon>Ascomycota</taxon>
        <taxon>Pezizomycotina</taxon>
        <taxon>Sordariomycetes</taxon>
        <taxon>Xylariomycetidae</taxon>
        <taxon>Xylariales</taxon>
        <taxon>Diatrypaceae</taxon>
        <taxon>Eutypa</taxon>
    </lineage>
</organism>
<keyword evidence="1" id="KW-1133">Transmembrane helix</keyword>
<accession>M7SUI9</accession>
<keyword evidence="4" id="KW-1185">Reference proteome</keyword>
<dbReference type="OrthoDB" id="5396681at2759"/>
<dbReference type="KEGG" id="ela:UCREL1_4801"/>
<evidence type="ECO:0000256" key="1">
    <source>
        <dbReference type="SAM" id="Phobius"/>
    </source>
</evidence>
<feature type="domain" description="CorA-like transporter" evidence="2">
    <location>
        <begin position="1"/>
        <end position="74"/>
    </location>
</feature>
<dbReference type="InterPro" id="IPR058257">
    <property type="entry name" value="CorA-like_dom"/>
</dbReference>
<evidence type="ECO:0000313" key="3">
    <source>
        <dbReference type="EMBL" id="EMR68183.1"/>
    </source>
</evidence>
<dbReference type="STRING" id="1287681.M7SUI9"/>
<proteinExistence type="predicted"/>